<keyword evidence="9" id="KW-1185">Reference proteome</keyword>
<dbReference type="Pfam" id="PF03706">
    <property type="entry name" value="LPG_synthase_TM"/>
    <property type="match status" value="1"/>
</dbReference>
<feature type="transmembrane region" description="Helical" evidence="7">
    <location>
        <begin position="266"/>
        <end position="288"/>
    </location>
</feature>
<dbReference type="PANTHER" id="PTHR39087">
    <property type="entry name" value="UPF0104 MEMBRANE PROTEIN MJ1595"/>
    <property type="match status" value="1"/>
</dbReference>
<keyword evidence="4 7" id="KW-1133">Transmembrane helix</keyword>
<evidence type="ECO:0000256" key="6">
    <source>
        <dbReference type="SAM" id="MobiDB-lite"/>
    </source>
</evidence>
<feature type="transmembrane region" description="Helical" evidence="7">
    <location>
        <begin position="104"/>
        <end position="123"/>
    </location>
</feature>
<evidence type="ECO:0000256" key="7">
    <source>
        <dbReference type="SAM" id="Phobius"/>
    </source>
</evidence>
<evidence type="ECO:0008006" key="10">
    <source>
        <dbReference type="Google" id="ProtNLM"/>
    </source>
</evidence>
<keyword evidence="2" id="KW-1003">Cell membrane</keyword>
<feature type="transmembrane region" description="Helical" evidence="7">
    <location>
        <begin position="329"/>
        <end position="354"/>
    </location>
</feature>
<dbReference type="RefSeq" id="WP_344589591.1">
    <property type="nucleotide sequence ID" value="NZ_BAAARW010000011.1"/>
</dbReference>
<evidence type="ECO:0000313" key="8">
    <source>
        <dbReference type="EMBL" id="GAA2417801.1"/>
    </source>
</evidence>
<dbReference type="InterPro" id="IPR022791">
    <property type="entry name" value="L-PG_synthase/AglD"/>
</dbReference>
<evidence type="ECO:0000256" key="5">
    <source>
        <dbReference type="ARBA" id="ARBA00023136"/>
    </source>
</evidence>
<proteinExistence type="predicted"/>
<dbReference type="PANTHER" id="PTHR39087:SF2">
    <property type="entry name" value="UPF0104 MEMBRANE PROTEIN MJ1595"/>
    <property type="match status" value="1"/>
</dbReference>
<keyword evidence="5 7" id="KW-0472">Membrane</keyword>
<name>A0ABN3IZK7_9ACTN</name>
<reference evidence="8 9" key="1">
    <citation type="journal article" date="2019" name="Int. J. Syst. Evol. Microbiol.">
        <title>The Global Catalogue of Microorganisms (GCM) 10K type strain sequencing project: providing services to taxonomists for standard genome sequencing and annotation.</title>
        <authorList>
            <consortium name="The Broad Institute Genomics Platform"/>
            <consortium name="The Broad Institute Genome Sequencing Center for Infectious Disease"/>
            <person name="Wu L."/>
            <person name="Ma J."/>
        </authorList>
    </citation>
    <scope>NUCLEOTIDE SEQUENCE [LARGE SCALE GENOMIC DNA]</scope>
    <source>
        <strain evidence="8 9">JCM 3325</strain>
    </source>
</reference>
<sequence>METIAAGAERAAPAGDAANITTDTPAASPDQTPRTRLATRLRALRPAAEHKRAPNTAATNRRWALHLALSAGVALGLLAALFAVYGDDPWRSMATAFHDVRWEFVPALGVLSILHYVLAAIALRGAAGHRLPLYETTLTQFTAAAANRVTPSGLGAVAVNTRYLMCRGMPLGKAAVTVASLQVAGAPADLILLIIVLLIAQDSRMLETVAEQAVKIVDLLPPAPALIAAVLLLPVAVLLIRRALRSPAVGQALTGMTDLCRRPGDLALTLTASAATTLVLGLAFAISVLAVPGTATSDDVLPLLAAYLVGAAAGAALPAPGGLGSTEAALVGALAAVGIGAGTALQAVLLFRAITYWAPVPVGLLTWRTLRHRVSPVPTAPEGTGTPR</sequence>
<comment type="subcellular location">
    <subcellularLocation>
        <location evidence="1">Cell membrane</location>
        <topology evidence="1">Multi-pass membrane protein</topology>
    </subcellularLocation>
</comment>
<gene>
    <name evidence="8" type="ORF">GCM10010191_30590</name>
</gene>
<evidence type="ECO:0000256" key="2">
    <source>
        <dbReference type="ARBA" id="ARBA00022475"/>
    </source>
</evidence>
<evidence type="ECO:0000313" key="9">
    <source>
        <dbReference type="Proteomes" id="UP001501231"/>
    </source>
</evidence>
<evidence type="ECO:0000256" key="3">
    <source>
        <dbReference type="ARBA" id="ARBA00022692"/>
    </source>
</evidence>
<feature type="transmembrane region" description="Helical" evidence="7">
    <location>
        <begin position="219"/>
        <end position="240"/>
    </location>
</feature>
<feature type="transmembrane region" description="Helical" evidence="7">
    <location>
        <begin position="300"/>
        <end position="317"/>
    </location>
</feature>
<dbReference type="EMBL" id="BAAARW010000011">
    <property type="protein sequence ID" value="GAA2417801.1"/>
    <property type="molecule type" value="Genomic_DNA"/>
</dbReference>
<feature type="compositionally biased region" description="Polar residues" evidence="6">
    <location>
        <begin position="19"/>
        <end position="31"/>
    </location>
</feature>
<feature type="compositionally biased region" description="Low complexity" evidence="6">
    <location>
        <begin position="1"/>
        <end position="18"/>
    </location>
</feature>
<evidence type="ECO:0000256" key="1">
    <source>
        <dbReference type="ARBA" id="ARBA00004651"/>
    </source>
</evidence>
<feature type="transmembrane region" description="Helical" evidence="7">
    <location>
        <begin position="63"/>
        <end position="84"/>
    </location>
</feature>
<evidence type="ECO:0000256" key="4">
    <source>
        <dbReference type="ARBA" id="ARBA00022989"/>
    </source>
</evidence>
<accession>A0ABN3IZK7</accession>
<keyword evidence="3 7" id="KW-0812">Transmembrane</keyword>
<protein>
    <recommendedName>
        <fullName evidence="10">Flippase-like domain-containing protein</fullName>
    </recommendedName>
</protein>
<dbReference type="Proteomes" id="UP001501231">
    <property type="component" value="Unassembled WGS sequence"/>
</dbReference>
<organism evidence="8 9">
    <name type="scientific">Actinomadura vinacea</name>
    <dbReference type="NCBI Taxonomy" id="115336"/>
    <lineage>
        <taxon>Bacteria</taxon>
        <taxon>Bacillati</taxon>
        <taxon>Actinomycetota</taxon>
        <taxon>Actinomycetes</taxon>
        <taxon>Streptosporangiales</taxon>
        <taxon>Thermomonosporaceae</taxon>
        <taxon>Actinomadura</taxon>
    </lineage>
</organism>
<comment type="caution">
    <text evidence="8">The sequence shown here is derived from an EMBL/GenBank/DDBJ whole genome shotgun (WGS) entry which is preliminary data.</text>
</comment>
<feature type="region of interest" description="Disordered" evidence="6">
    <location>
        <begin position="1"/>
        <end position="34"/>
    </location>
</feature>
<feature type="transmembrane region" description="Helical" evidence="7">
    <location>
        <begin position="174"/>
        <end position="199"/>
    </location>
</feature>